<dbReference type="InterPro" id="IPR006487">
    <property type="entry name" value="Phage_lambda_L"/>
</dbReference>
<dbReference type="Pfam" id="PF05100">
    <property type="entry name" value="Phage_tail_L"/>
    <property type="match status" value="1"/>
</dbReference>
<dbReference type="EMBL" id="JACCAU010000001">
    <property type="protein sequence ID" value="NYH13424.1"/>
    <property type="molecule type" value="Genomic_DNA"/>
</dbReference>
<evidence type="ECO:0000313" key="2">
    <source>
        <dbReference type="Proteomes" id="UP000572540"/>
    </source>
</evidence>
<dbReference type="GO" id="GO:0030430">
    <property type="term" value="C:host cell cytoplasm"/>
    <property type="evidence" value="ECO:0007669"/>
    <property type="project" value="InterPro"/>
</dbReference>
<dbReference type="GO" id="GO:0051536">
    <property type="term" value="F:iron-sulfur cluster binding"/>
    <property type="evidence" value="ECO:0007669"/>
    <property type="project" value="InterPro"/>
</dbReference>
<comment type="caution">
    <text evidence="1">The sequence shown here is derived from an EMBL/GenBank/DDBJ whole genome shotgun (WGS) entry which is preliminary data.</text>
</comment>
<proteinExistence type="predicted"/>
<gene>
    <name evidence="1" type="ORF">GGD41_000652</name>
</gene>
<organism evidence="1 2">
    <name type="scientific">Paraburkholderia bryophila</name>
    <dbReference type="NCBI Taxonomy" id="420952"/>
    <lineage>
        <taxon>Bacteria</taxon>
        <taxon>Pseudomonadati</taxon>
        <taxon>Pseudomonadota</taxon>
        <taxon>Betaproteobacteria</taxon>
        <taxon>Burkholderiales</taxon>
        <taxon>Burkholderiaceae</taxon>
        <taxon>Paraburkholderia</taxon>
    </lineage>
</organism>
<dbReference type="GO" id="GO:0046718">
    <property type="term" value="P:symbiont entry into host cell"/>
    <property type="evidence" value="ECO:0007669"/>
    <property type="project" value="InterPro"/>
</dbReference>
<dbReference type="Proteomes" id="UP000572540">
    <property type="component" value="Unassembled WGS sequence"/>
</dbReference>
<protein>
    <submittedName>
        <fullName evidence="1">Lambda family phage minor tail protein L</fullName>
    </submittedName>
</protein>
<name>A0A7Y9W387_9BURK</name>
<dbReference type="RefSeq" id="WP_179703428.1">
    <property type="nucleotide sequence ID" value="NZ_JACCAU010000001.1"/>
</dbReference>
<sequence length="229" mass="24703">MTITSDVQKLSPGRLIELFDLDATVIGGQMARFHAHLTAGPVVWQGNVYSPWPVTAEGFQRTSTGAAPTPTLRVGNVDGSISSLCLALADLVGAQVTRRRTLSKYLDAVNFPDGNPGADPDEEMPPEVWLIERKSREDNEAVEFELSSPLDFEGEQLPRRQIIPNICAWEYRSAECSYTGPAVADANDQPTGDPSKDICSKGLKGCKLRFGANNPLPFGGFPAAGLVRS</sequence>
<evidence type="ECO:0000313" key="1">
    <source>
        <dbReference type="EMBL" id="NYH13424.1"/>
    </source>
</evidence>
<dbReference type="AlphaFoldDB" id="A0A7Y9W387"/>
<dbReference type="NCBIfam" id="TIGR01600">
    <property type="entry name" value="phage_tail_L"/>
    <property type="match status" value="1"/>
</dbReference>
<accession>A0A7Y9W387</accession>
<reference evidence="1 2" key="1">
    <citation type="submission" date="2020-07" db="EMBL/GenBank/DDBJ databases">
        <title>Exploring microbial biodiversity for novel pathways involved in the catabolism of aromatic compounds derived from lignin.</title>
        <authorList>
            <person name="Elkins J."/>
        </authorList>
    </citation>
    <scope>NUCLEOTIDE SEQUENCE [LARGE SCALE GENOMIC DNA]</scope>
    <source>
        <strain evidence="1 2">H2C3B</strain>
    </source>
</reference>